<dbReference type="InterPro" id="IPR036412">
    <property type="entry name" value="HAD-like_sf"/>
</dbReference>
<dbReference type="PANTHER" id="PTHR38899">
    <property type="entry name" value="DOMAIN OOKINETE PROTEIN, PUTATIVE-RELATED"/>
    <property type="match status" value="1"/>
</dbReference>
<keyword evidence="1" id="KW-1185">Reference proteome</keyword>
<gene>
    <name evidence="2" type="primary">LOC113146649</name>
</gene>
<protein>
    <submittedName>
        <fullName evidence="2">Uncharacterized protein LOC113146649</fullName>
    </submittedName>
</protein>
<organism evidence="1 2">
    <name type="scientific">Cyclospora cayetanensis</name>
    <dbReference type="NCBI Taxonomy" id="88456"/>
    <lineage>
        <taxon>Eukaryota</taxon>
        <taxon>Sar</taxon>
        <taxon>Alveolata</taxon>
        <taxon>Apicomplexa</taxon>
        <taxon>Conoidasida</taxon>
        <taxon>Coccidia</taxon>
        <taxon>Eucoccidiorida</taxon>
        <taxon>Eimeriorina</taxon>
        <taxon>Eimeriidae</taxon>
        <taxon>Cyclospora</taxon>
    </lineage>
</organism>
<evidence type="ECO:0000313" key="2">
    <source>
        <dbReference type="RefSeq" id="XP_026190430.1"/>
    </source>
</evidence>
<name>A0A6P6RTK4_9EIME</name>
<evidence type="ECO:0000313" key="1">
    <source>
        <dbReference type="Proteomes" id="UP000515125"/>
    </source>
</evidence>
<dbReference type="GeneID" id="113146649"/>
<dbReference type="Proteomes" id="UP000515125">
    <property type="component" value="Unplaced"/>
</dbReference>
<dbReference type="AlphaFoldDB" id="A0A6P6RTK4"/>
<dbReference type="RefSeq" id="XP_026190430.1">
    <property type="nucleotide sequence ID" value="XM_026334645.1"/>
</dbReference>
<accession>A0A6P6RTK4</accession>
<dbReference type="SUPFAM" id="SSF56784">
    <property type="entry name" value="HAD-like"/>
    <property type="match status" value="1"/>
</dbReference>
<dbReference type="PANTHER" id="PTHR38899:SF1">
    <property type="entry name" value="PROTEIN KINASE"/>
    <property type="match status" value="1"/>
</dbReference>
<dbReference type="OrthoDB" id="166018at2759"/>
<reference evidence="2" key="1">
    <citation type="submission" date="2025-08" db="UniProtKB">
        <authorList>
            <consortium name="RefSeq"/>
        </authorList>
    </citation>
    <scope>IDENTIFICATION</scope>
</reference>
<proteinExistence type="predicted"/>
<sequence length="328" mass="36540">MNAPHSLHASSIKAITYPETCDSTGHLLDRRSTNTAHPTGKVALSHRLCKPAAKSRACTMSHGKLPLTTTSRELSSTASINAAIDYVNKDTTGLLLPLTGLNTAFARLYIFDWDNTLCPTDWLCELYSSFGQSVYTAKRPCAALYSPATRARMAALESSVRLLLQKCRERGQVAIVSNATSIGLLKTLMLLPTVQKTLTELQVQIVSARDMCEPHGLPLEKWKDTALIRLVTAFIHKRPKQKYSIMTIGDQQLEHIALHNAAAYLLRNRGWECHPKCIKYLENPSLETLTLQTLSLTDLLDRFADEESGTYWMQCDELSSFPPSLQVY</sequence>